<evidence type="ECO:0000256" key="3">
    <source>
        <dbReference type="ARBA" id="ARBA00022475"/>
    </source>
</evidence>
<accession>A0A972GWH8</accession>
<dbReference type="PANTHER" id="PTHR32309:SF13">
    <property type="entry name" value="FERRIC ENTEROBACTIN TRANSPORT PROTEIN FEPE"/>
    <property type="match status" value="1"/>
</dbReference>
<dbReference type="PANTHER" id="PTHR32309">
    <property type="entry name" value="TYROSINE-PROTEIN KINASE"/>
    <property type="match status" value="1"/>
</dbReference>
<comment type="caution">
    <text evidence="9">The sequence shown here is derived from an EMBL/GenBank/DDBJ whole genome shotgun (WGS) entry which is preliminary data.</text>
</comment>
<dbReference type="InterPro" id="IPR003856">
    <property type="entry name" value="LPS_length_determ_N"/>
</dbReference>
<dbReference type="AlphaFoldDB" id="A0A972GWH8"/>
<dbReference type="GO" id="GO:0005886">
    <property type="term" value="C:plasma membrane"/>
    <property type="evidence" value="ECO:0007669"/>
    <property type="project" value="UniProtKB-SubCell"/>
</dbReference>
<evidence type="ECO:0000256" key="2">
    <source>
        <dbReference type="ARBA" id="ARBA00006683"/>
    </source>
</evidence>
<feature type="transmembrane region" description="Helical" evidence="7">
    <location>
        <begin position="14"/>
        <end position="36"/>
    </location>
</feature>
<evidence type="ECO:0000256" key="5">
    <source>
        <dbReference type="ARBA" id="ARBA00022989"/>
    </source>
</evidence>
<dbReference type="Pfam" id="PF02706">
    <property type="entry name" value="Wzz"/>
    <property type="match status" value="1"/>
</dbReference>
<feature type="domain" description="Polysaccharide chain length determinant N-terminal" evidence="8">
    <location>
        <begin position="1"/>
        <end position="89"/>
    </location>
</feature>
<dbReference type="EMBL" id="WHOD01000067">
    <property type="protein sequence ID" value="NOU95102.1"/>
    <property type="molecule type" value="Genomic_DNA"/>
</dbReference>
<comment type="subcellular location">
    <subcellularLocation>
        <location evidence="1">Cell membrane</location>
        <topology evidence="1">Multi-pass membrane protein</topology>
    </subcellularLocation>
</comment>
<gene>
    <name evidence="9" type="ORF">GC093_18000</name>
</gene>
<dbReference type="GO" id="GO:0004713">
    <property type="term" value="F:protein tyrosine kinase activity"/>
    <property type="evidence" value="ECO:0007669"/>
    <property type="project" value="TreeGrafter"/>
</dbReference>
<evidence type="ECO:0000256" key="7">
    <source>
        <dbReference type="SAM" id="Phobius"/>
    </source>
</evidence>
<name>A0A972GWH8_9BACL</name>
<keyword evidence="5 7" id="KW-1133">Transmembrane helix</keyword>
<reference evidence="9" key="1">
    <citation type="submission" date="2019-10" db="EMBL/GenBank/DDBJ databases">
        <title>Description of Paenibacillus glebae sp. nov.</title>
        <authorList>
            <person name="Carlier A."/>
            <person name="Qi S."/>
        </authorList>
    </citation>
    <scope>NUCLEOTIDE SEQUENCE</scope>
    <source>
        <strain evidence="9">LMG 31456</strain>
    </source>
</reference>
<dbReference type="InterPro" id="IPR050445">
    <property type="entry name" value="Bact_polysacc_biosynth/exp"/>
</dbReference>
<dbReference type="Proteomes" id="UP000641588">
    <property type="component" value="Unassembled WGS sequence"/>
</dbReference>
<evidence type="ECO:0000259" key="8">
    <source>
        <dbReference type="Pfam" id="PF02706"/>
    </source>
</evidence>
<keyword evidence="10" id="KW-1185">Reference proteome</keyword>
<keyword evidence="4 7" id="KW-0812">Transmembrane</keyword>
<feature type="transmembrane region" description="Helical" evidence="7">
    <location>
        <begin position="173"/>
        <end position="194"/>
    </location>
</feature>
<evidence type="ECO:0000256" key="1">
    <source>
        <dbReference type="ARBA" id="ARBA00004651"/>
    </source>
</evidence>
<keyword evidence="3" id="KW-1003">Cell membrane</keyword>
<organism evidence="9 10">
    <name type="scientific">Paenibacillus foliorum</name>
    <dbReference type="NCBI Taxonomy" id="2654974"/>
    <lineage>
        <taxon>Bacteria</taxon>
        <taxon>Bacillati</taxon>
        <taxon>Bacillota</taxon>
        <taxon>Bacilli</taxon>
        <taxon>Bacillales</taxon>
        <taxon>Paenibacillaceae</taxon>
        <taxon>Paenibacillus</taxon>
    </lineage>
</organism>
<protein>
    <submittedName>
        <fullName evidence="9">Lipopolysaccharide biosynthesis protein</fullName>
    </submittedName>
</protein>
<proteinExistence type="inferred from homology"/>
<evidence type="ECO:0000313" key="10">
    <source>
        <dbReference type="Proteomes" id="UP000641588"/>
    </source>
</evidence>
<comment type="similarity">
    <text evidence="2">Belongs to the CpsC/CapA family.</text>
</comment>
<keyword evidence="6 7" id="KW-0472">Membrane</keyword>
<sequence length="251" mass="28314">MDLRDYIRIIRKRIWLVIIFVLVATLSTGVVSFFFLTPVYEASTKLIVNKSNERQGLEQVDINSINLNLRLIDTYKEVIKTPRIMDKVEKDYPQFGITARELIRKVQVSSVNNTQVMTLAVQDPSYEKAASIVNAVSRVFQNEIPLIMKVDNVSLLNEADIEERAVPVKPNKLLNVAVSFVVSLMLAVGVAFLIEYLDDTIKTEDDITKVLELPTLAIIARIKEEDMINERSSSSLTKIQAGEASRVTVNE</sequence>
<evidence type="ECO:0000313" key="9">
    <source>
        <dbReference type="EMBL" id="NOU95102.1"/>
    </source>
</evidence>
<evidence type="ECO:0000256" key="6">
    <source>
        <dbReference type="ARBA" id="ARBA00023136"/>
    </source>
</evidence>
<evidence type="ECO:0000256" key="4">
    <source>
        <dbReference type="ARBA" id="ARBA00022692"/>
    </source>
</evidence>